<protein>
    <recommendedName>
        <fullName evidence="6">Asparaginase</fullName>
    </recommendedName>
</protein>
<dbReference type="Pfam" id="PF01112">
    <property type="entry name" value="Asparaginase_2"/>
    <property type="match status" value="1"/>
</dbReference>
<evidence type="ECO:0000313" key="5">
    <source>
        <dbReference type="Proteomes" id="UP001176961"/>
    </source>
</evidence>
<dbReference type="PANTHER" id="PTHR10188:SF8">
    <property type="entry name" value="THREONINE ASPARTASE 1"/>
    <property type="match status" value="1"/>
</dbReference>
<dbReference type="Proteomes" id="UP001176961">
    <property type="component" value="Unassembled WGS sequence"/>
</dbReference>
<dbReference type="InterPro" id="IPR000246">
    <property type="entry name" value="Peptidase_T2"/>
</dbReference>
<reference evidence="4" key="1">
    <citation type="submission" date="2023-07" db="EMBL/GenBank/DDBJ databases">
        <authorList>
            <consortium name="CYATHOMIX"/>
        </authorList>
    </citation>
    <scope>NUCLEOTIDE SEQUENCE</scope>
    <source>
        <strain evidence="4">N/A</strain>
    </source>
</reference>
<dbReference type="SUPFAM" id="SSF56235">
    <property type="entry name" value="N-terminal nucleophile aminohydrolases (Ntn hydrolases)"/>
    <property type="match status" value="1"/>
</dbReference>
<evidence type="ECO:0000256" key="2">
    <source>
        <dbReference type="PIRSR" id="PIRSR600246-1"/>
    </source>
</evidence>
<keyword evidence="5" id="KW-1185">Reference proteome</keyword>
<evidence type="ECO:0000256" key="3">
    <source>
        <dbReference type="PIRSR" id="PIRSR600246-3"/>
    </source>
</evidence>
<dbReference type="InterPro" id="IPR029055">
    <property type="entry name" value="Ntn_hydrolases_N"/>
</dbReference>
<name>A0AA36GJ72_CYLNA</name>
<comment type="similarity">
    <text evidence="1">Belongs to the Ntn-hydrolase family.</text>
</comment>
<comment type="caution">
    <text evidence="4">The sequence shown here is derived from an EMBL/GenBank/DDBJ whole genome shotgun (WGS) entry which is preliminary data.</text>
</comment>
<organism evidence="4 5">
    <name type="scientific">Cylicocyclus nassatus</name>
    <name type="common">Nematode worm</name>
    <dbReference type="NCBI Taxonomy" id="53992"/>
    <lineage>
        <taxon>Eukaryota</taxon>
        <taxon>Metazoa</taxon>
        <taxon>Ecdysozoa</taxon>
        <taxon>Nematoda</taxon>
        <taxon>Chromadorea</taxon>
        <taxon>Rhabditida</taxon>
        <taxon>Rhabditina</taxon>
        <taxon>Rhabditomorpha</taxon>
        <taxon>Strongyloidea</taxon>
        <taxon>Strongylidae</taxon>
        <taxon>Cylicocyclus</taxon>
    </lineage>
</organism>
<dbReference type="EMBL" id="CATQJL010000001">
    <property type="protein sequence ID" value="CAJ0591381.1"/>
    <property type="molecule type" value="Genomic_DNA"/>
</dbReference>
<dbReference type="InterPro" id="IPR037464">
    <property type="entry name" value="Taspase1"/>
</dbReference>
<dbReference type="CDD" id="cd04514">
    <property type="entry name" value="Taspase1_like"/>
    <property type="match status" value="1"/>
</dbReference>
<evidence type="ECO:0008006" key="6">
    <source>
        <dbReference type="Google" id="ProtNLM"/>
    </source>
</evidence>
<sequence>MIAVHGGVGFRADPSLSVACADALRQPEVDVVSAVSALEENPLFNCGYGSNPTMEGTIECEAGFMSSDGFRFGAVGAVSRLRNPSKVAKALATKGGYEGLIAPMVLVSSGAENYAEKHGFSLCGPSSLLVDNVLKKWEKAKASLGQVEPVENARLDTVGAVSIYDNVVEACTSSGGIMLKAPGRLGHCTIFGSGMWTEQRNNRSVGISVSGCGEALTRVDFCRSLADKLLNRSDDDLPSAIVNCYLESNFLRSAVMEPIAMDRRYAGGLVLLHEDDRYELIVFHNTTVFPFAYKRGSVVRKRLSQLPQSSGILVESYSC</sequence>
<dbReference type="GO" id="GO:0005737">
    <property type="term" value="C:cytoplasm"/>
    <property type="evidence" value="ECO:0007669"/>
    <property type="project" value="TreeGrafter"/>
</dbReference>
<gene>
    <name evidence="4" type="ORF">CYNAS_LOCUS3364</name>
</gene>
<accession>A0AA36GJ72</accession>
<dbReference type="AlphaFoldDB" id="A0AA36GJ72"/>
<feature type="active site" description="Nucleophile" evidence="2">
    <location>
        <position position="157"/>
    </location>
</feature>
<evidence type="ECO:0000256" key="1">
    <source>
        <dbReference type="ARBA" id="ARBA00010872"/>
    </source>
</evidence>
<dbReference type="PANTHER" id="PTHR10188">
    <property type="entry name" value="L-ASPARAGINASE"/>
    <property type="match status" value="1"/>
</dbReference>
<proteinExistence type="inferred from homology"/>
<feature type="site" description="Cleavage; by autolysis" evidence="3">
    <location>
        <begin position="156"/>
        <end position="157"/>
    </location>
</feature>
<dbReference type="Gene3D" id="3.60.20.30">
    <property type="entry name" value="(Glycosyl)asparaginase"/>
    <property type="match status" value="1"/>
</dbReference>
<dbReference type="GO" id="GO:0051604">
    <property type="term" value="P:protein maturation"/>
    <property type="evidence" value="ECO:0007669"/>
    <property type="project" value="TreeGrafter"/>
</dbReference>
<evidence type="ECO:0000313" key="4">
    <source>
        <dbReference type="EMBL" id="CAJ0591381.1"/>
    </source>
</evidence>
<dbReference type="GO" id="GO:0004298">
    <property type="term" value="F:threonine-type endopeptidase activity"/>
    <property type="evidence" value="ECO:0007669"/>
    <property type="project" value="InterPro"/>
</dbReference>